<sequence>MTQIIAILNHKGGVGKSTTAVNLAAALQLSMKHVLAIDMDGQANLTEALGLSIEEEQTVYGAMCGQYTLPLVKLHNGITVVPSCLDLSAAESELISEPGRELIL</sequence>
<dbReference type="Gene3D" id="3.40.50.300">
    <property type="entry name" value="P-loop containing nucleotide triphosphate hydrolases"/>
    <property type="match status" value="1"/>
</dbReference>
<reference evidence="2" key="1">
    <citation type="journal article" date="2019" name="Nat. Med.">
        <title>A library of human gut bacterial isolates paired with longitudinal multiomics data enables mechanistic microbiome research.</title>
        <authorList>
            <person name="Poyet M."/>
            <person name="Groussin M."/>
            <person name="Gibbons S.M."/>
            <person name="Avila-Pacheco J."/>
            <person name="Jiang X."/>
            <person name="Kearney S.M."/>
            <person name="Perrotta A.R."/>
            <person name="Berdy B."/>
            <person name="Zhao S."/>
            <person name="Lieberman T.D."/>
            <person name="Swanson P.K."/>
            <person name="Smith M."/>
            <person name="Roesemann S."/>
            <person name="Alexander J.E."/>
            <person name="Rich S.A."/>
            <person name="Livny J."/>
            <person name="Vlamakis H."/>
            <person name="Clish C."/>
            <person name="Bullock K."/>
            <person name="Deik A."/>
            <person name="Scott J."/>
            <person name="Pierce K.A."/>
            <person name="Xavier R.J."/>
            <person name="Alm E.J."/>
        </authorList>
    </citation>
    <scope>NUCLEOTIDE SEQUENCE</scope>
    <source>
        <strain evidence="2">BIOML-A147</strain>
    </source>
</reference>
<dbReference type="AlphaFoldDB" id="A0A641RGX7"/>
<dbReference type="SUPFAM" id="SSF52540">
    <property type="entry name" value="P-loop containing nucleoside triphosphate hydrolases"/>
    <property type="match status" value="1"/>
</dbReference>
<evidence type="ECO:0000313" key="2">
    <source>
        <dbReference type="EMBL" id="KAA4014419.1"/>
    </source>
</evidence>
<proteinExistence type="predicted"/>
<feature type="non-terminal residue" evidence="2">
    <location>
        <position position="104"/>
    </location>
</feature>
<dbReference type="InterPro" id="IPR050678">
    <property type="entry name" value="DNA_Partitioning_ATPase"/>
</dbReference>
<dbReference type="EMBL" id="VWKO01000636">
    <property type="protein sequence ID" value="KAA4014419.1"/>
    <property type="molecule type" value="Genomic_DNA"/>
</dbReference>
<comment type="caution">
    <text evidence="2">The sequence shown here is derived from an EMBL/GenBank/DDBJ whole genome shotgun (WGS) entry which is preliminary data.</text>
</comment>
<dbReference type="InterPro" id="IPR027417">
    <property type="entry name" value="P-loop_NTPase"/>
</dbReference>
<dbReference type="CDD" id="cd02042">
    <property type="entry name" value="ParAB_family"/>
    <property type="match status" value="1"/>
</dbReference>
<feature type="domain" description="AAA" evidence="1">
    <location>
        <begin position="3"/>
        <end position="104"/>
    </location>
</feature>
<accession>A0A641RGX7</accession>
<protein>
    <submittedName>
        <fullName evidence="2">AAA family ATPase</fullName>
    </submittedName>
</protein>
<organism evidence="2">
    <name type="scientific">Bacteroides ovatus</name>
    <dbReference type="NCBI Taxonomy" id="28116"/>
    <lineage>
        <taxon>Bacteria</taxon>
        <taxon>Pseudomonadati</taxon>
        <taxon>Bacteroidota</taxon>
        <taxon>Bacteroidia</taxon>
        <taxon>Bacteroidales</taxon>
        <taxon>Bacteroidaceae</taxon>
        <taxon>Bacteroides</taxon>
    </lineage>
</organism>
<dbReference type="InterPro" id="IPR025669">
    <property type="entry name" value="AAA_dom"/>
</dbReference>
<name>A0A641RGX7_BACOV</name>
<dbReference type="Pfam" id="PF13614">
    <property type="entry name" value="AAA_31"/>
    <property type="match status" value="1"/>
</dbReference>
<dbReference type="PANTHER" id="PTHR13696:SF99">
    <property type="entry name" value="COBYRINIC ACID AC-DIAMIDE SYNTHASE"/>
    <property type="match status" value="1"/>
</dbReference>
<gene>
    <name evidence="2" type="ORF">F3D60_32705</name>
</gene>
<dbReference type="PANTHER" id="PTHR13696">
    <property type="entry name" value="P-LOOP CONTAINING NUCLEOSIDE TRIPHOSPHATE HYDROLASE"/>
    <property type="match status" value="1"/>
</dbReference>
<evidence type="ECO:0000259" key="1">
    <source>
        <dbReference type="Pfam" id="PF13614"/>
    </source>
</evidence>